<dbReference type="InterPro" id="IPR050836">
    <property type="entry name" value="SDS22/Internalin_LRR"/>
</dbReference>
<keyword evidence="1" id="KW-0433">Leucine-rich repeat</keyword>
<evidence type="ECO:0000256" key="1">
    <source>
        <dbReference type="ARBA" id="ARBA00022614"/>
    </source>
</evidence>
<dbReference type="SUPFAM" id="SSF52058">
    <property type="entry name" value="L domain-like"/>
    <property type="match status" value="1"/>
</dbReference>
<sequence length="363" mass="38630">MGLSDPHSAALSPAFLLRHAAKSGRLERALTGGRTRGRSRLRAGADPPRATAALAVEAVSHLKLSQLGLSSLRGVHVCRELTALYAYENELEELDDFSGGMRKLETLHLERNQLSSAAVAGGLTGLYALRKLHLDGNRIAVLAGLESCPGLQHLTLADQRSAEPLTFSRPALAAVGGCLQTLDVSGCRIASLRPLQLLRAIETLNCDRNDISDMVEVAELLRSARWMSDFSLRDNPVSALRNYRHKAIAVSQPSLRRLDGAEVTAKQRDFLLRLELRKRGLGRANAAPDDDGSGGAAEAGAGGPAKPPRTPWGVGPGLHRSGKAAATRSRPGLPVAPWQLDAGDQRAEAPGGLEGHGVQPSRR</sequence>
<reference evidence="4 5" key="1">
    <citation type="submission" date="2019-07" db="EMBL/GenBank/DDBJ databases">
        <title>Genomes of Cafeteria roenbergensis.</title>
        <authorList>
            <person name="Fischer M.G."/>
            <person name="Hackl T."/>
            <person name="Roman M."/>
        </authorList>
    </citation>
    <scope>NUCLEOTIDE SEQUENCE [LARGE SCALE GENOMIC DNA]</scope>
    <source>
        <strain evidence="4 5">BVI</strain>
    </source>
</reference>
<proteinExistence type="predicted"/>
<feature type="compositionally biased region" description="Gly residues" evidence="3">
    <location>
        <begin position="293"/>
        <end position="303"/>
    </location>
</feature>
<dbReference type="Proteomes" id="UP000323011">
    <property type="component" value="Unassembled WGS sequence"/>
</dbReference>
<dbReference type="PANTHER" id="PTHR46652:SF3">
    <property type="entry name" value="LEUCINE-RICH REPEAT-CONTAINING PROTEIN 9"/>
    <property type="match status" value="1"/>
</dbReference>
<accession>A0A5A8C258</accession>
<dbReference type="OMA" id="RRFLMNW"/>
<evidence type="ECO:0008006" key="6">
    <source>
        <dbReference type="Google" id="ProtNLM"/>
    </source>
</evidence>
<feature type="region of interest" description="Disordered" evidence="3">
    <location>
        <begin position="283"/>
        <end position="363"/>
    </location>
</feature>
<evidence type="ECO:0000256" key="3">
    <source>
        <dbReference type="SAM" id="MobiDB-lite"/>
    </source>
</evidence>
<comment type="caution">
    <text evidence="4">The sequence shown here is derived from an EMBL/GenBank/DDBJ whole genome shotgun (WGS) entry which is preliminary data.</text>
</comment>
<evidence type="ECO:0000256" key="2">
    <source>
        <dbReference type="ARBA" id="ARBA00022737"/>
    </source>
</evidence>
<organism evidence="4 5">
    <name type="scientific">Cafeteria roenbergensis</name>
    <name type="common">Marine flagellate</name>
    <dbReference type="NCBI Taxonomy" id="33653"/>
    <lineage>
        <taxon>Eukaryota</taxon>
        <taxon>Sar</taxon>
        <taxon>Stramenopiles</taxon>
        <taxon>Bigyra</taxon>
        <taxon>Opalozoa</taxon>
        <taxon>Bicosoecida</taxon>
        <taxon>Cafeteriaceae</taxon>
        <taxon>Cafeteria</taxon>
    </lineage>
</organism>
<dbReference type="EMBL" id="VLTN01000072">
    <property type="protein sequence ID" value="KAA0147116.1"/>
    <property type="molecule type" value="Genomic_DNA"/>
</dbReference>
<keyword evidence="2" id="KW-0677">Repeat</keyword>
<dbReference type="CDD" id="cd21340">
    <property type="entry name" value="PPP1R42"/>
    <property type="match status" value="1"/>
</dbReference>
<evidence type="ECO:0000313" key="4">
    <source>
        <dbReference type="EMBL" id="KAA0147116.1"/>
    </source>
</evidence>
<dbReference type="PANTHER" id="PTHR46652">
    <property type="entry name" value="LEUCINE-RICH REPEAT AND IQ DOMAIN-CONTAINING PROTEIN 1-RELATED"/>
    <property type="match status" value="1"/>
</dbReference>
<dbReference type="Gene3D" id="3.80.10.10">
    <property type="entry name" value="Ribonuclease Inhibitor"/>
    <property type="match status" value="2"/>
</dbReference>
<gene>
    <name evidence="4" type="ORF">FNF29_07606</name>
</gene>
<name>A0A5A8C258_CAFRO</name>
<protein>
    <recommendedName>
        <fullName evidence="6">U2A'/phosphoprotein 32 family A C-terminal domain-containing protein</fullName>
    </recommendedName>
</protein>
<evidence type="ECO:0000313" key="5">
    <source>
        <dbReference type="Proteomes" id="UP000323011"/>
    </source>
</evidence>
<dbReference type="InterPro" id="IPR001611">
    <property type="entry name" value="Leu-rich_rpt"/>
</dbReference>
<dbReference type="PROSITE" id="PS51450">
    <property type="entry name" value="LRR"/>
    <property type="match status" value="2"/>
</dbReference>
<keyword evidence="5" id="KW-1185">Reference proteome</keyword>
<dbReference type="InterPro" id="IPR032675">
    <property type="entry name" value="LRR_dom_sf"/>
</dbReference>
<dbReference type="AlphaFoldDB" id="A0A5A8C258"/>